<dbReference type="InterPro" id="IPR050417">
    <property type="entry name" value="Sugar_Epim/Isomerase"/>
</dbReference>
<gene>
    <name evidence="4" type="ORF">GA0074694_4393</name>
</gene>
<dbReference type="PANTHER" id="PTHR43489:SF6">
    <property type="entry name" value="HYDROXYPYRUVATE ISOMERASE-RELATED"/>
    <property type="match status" value="1"/>
</dbReference>
<feature type="domain" description="Xylose isomerase-like TIM barrel" evidence="3">
    <location>
        <begin position="50"/>
        <end position="199"/>
    </location>
</feature>
<feature type="compositionally biased region" description="Pro residues" evidence="2">
    <location>
        <begin position="26"/>
        <end position="37"/>
    </location>
</feature>
<evidence type="ECO:0000313" key="5">
    <source>
        <dbReference type="Proteomes" id="UP000198906"/>
    </source>
</evidence>
<evidence type="ECO:0000313" key="4">
    <source>
        <dbReference type="EMBL" id="SCL26022.1"/>
    </source>
</evidence>
<dbReference type="InterPro" id="IPR036237">
    <property type="entry name" value="Xyl_isomerase-like_sf"/>
</dbReference>
<dbReference type="EMBL" id="FMHU01000002">
    <property type="protein sequence ID" value="SCL26022.1"/>
    <property type="molecule type" value="Genomic_DNA"/>
</dbReference>
<dbReference type="STRING" id="47866.GA0074694_4393"/>
<dbReference type="SUPFAM" id="SSF51658">
    <property type="entry name" value="Xylose isomerase-like"/>
    <property type="match status" value="1"/>
</dbReference>
<dbReference type="Proteomes" id="UP000198906">
    <property type="component" value="Unassembled WGS sequence"/>
</dbReference>
<evidence type="ECO:0000256" key="1">
    <source>
        <dbReference type="ARBA" id="ARBA00023235"/>
    </source>
</evidence>
<dbReference type="Pfam" id="PF01261">
    <property type="entry name" value="AP_endonuc_2"/>
    <property type="match status" value="1"/>
</dbReference>
<feature type="region of interest" description="Disordered" evidence="2">
    <location>
        <begin position="1"/>
        <end position="58"/>
    </location>
</feature>
<dbReference type="InterPro" id="IPR013022">
    <property type="entry name" value="Xyl_isomerase-like_TIM-brl"/>
</dbReference>
<evidence type="ECO:0000259" key="3">
    <source>
        <dbReference type="Pfam" id="PF01261"/>
    </source>
</evidence>
<feature type="compositionally biased region" description="Polar residues" evidence="2">
    <location>
        <begin position="1"/>
        <end position="11"/>
    </location>
</feature>
<proteinExistence type="predicted"/>
<evidence type="ECO:0000256" key="2">
    <source>
        <dbReference type="SAM" id="MobiDB-lite"/>
    </source>
</evidence>
<sequence>MTACGNWTGSSPGPGWCFPTGSPRRTSPPPSRPPAGPVRPVCSPVARSGGTPWPPPTPDEVTRLVRAAGSRVALLNSDAGDLAAGERGYGNDPRLTVRWRQRLREAVQLAVDVDCPLVNVLAGIQLPGFGVEEQHDCLVDNLRWAADVAGAAGRRLVVEPINDHDIPGYLLPRVADVLALIDRLGHDHVLLQLDTYHVSRT</sequence>
<dbReference type="Gene3D" id="3.20.20.150">
    <property type="entry name" value="Divalent-metal-dependent TIM barrel enzymes"/>
    <property type="match status" value="1"/>
</dbReference>
<protein>
    <submittedName>
        <fullName evidence="4">Xylose isomerase-like TIM barrel</fullName>
    </submittedName>
</protein>
<accession>A0A1C6S9R8</accession>
<dbReference type="AlphaFoldDB" id="A0A1C6S9R8"/>
<dbReference type="PANTHER" id="PTHR43489">
    <property type="entry name" value="ISOMERASE"/>
    <property type="match status" value="1"/>
</dbReference>
<keyword evidence="1 4" id="KW-0413">Isomerase</keyword>
<keyword evidence="5" id="KW-1185">Reference proteome</keyword>
<organism evidence="4 5">
    <name type="scientific">Micromonospora inyonensis</name>
    <dbReference type="NCBI Taxonomy" id="47866"/>
    <lineage>
        <taxon>Bacteria</taxon>
        <taxon>Bacillati</taxon>
        <taxon>Actinomycetota</taxon>
        <taxon>Actinomycetes</taxon>
        <taxon>Micromonosporales</taxon>
        <taxon>Micromonosporaceae</taxon>
        <taxon>Micromonospora</taxon>
    </lineage>
</organism>
<dbReference type="GO" id="GO:0008903">
    <property type="term" value="F:hydroxypyruvate isomerase activity"/>
    <property type="evidence" value="ECO:0007669"/>
    <property type="project" value="TreeGrafter"/>
</dbReference>
<reference evidence="5" key="1">
    <citation type="submission" date="2016-06" db="EMBL/GenBank/DDBJ databases">
        <authorList>
            <person name="Varghese N."/>
        </authorList>
    </citation>
    <scope>NUCLEOTIDE SEQUENCE [LARGE SCALE GENOMIC DNA]</scope>
    <source>
        <strain evidence="5">DSM 46123</strain>
    </source>
</reference>
<dbReference type="GO" id="GO:0046487">
    <property type="term" value="P:glyoxylate metabolic process"/>
    <property type="evidence" value="ECO:0007669"/>
    <property type="project" value="TreeGrafter"/>
</dbReference>
<name>A0A1C6S9R8_9ACTN</name>